<dbReference type="Pfam" id="PF13646">
    <property type="entry name" value="HEAT_2"/>
    <property type="match status" value="1"/>
</dbReference>
<evidence type="ECO:0000256" key="4">
    <source>
        <dbReference type="SAM" id="Phobius"/>
    </source>
</evidence>
<feature type="compositionally biased region" description="Pro residues" evidence="3">
    <location>
        <begin position="221"/>
        <end position="230"/>
    </location>
</feature>
<organism evidence="5 6">
    <name type="scientific">Laspinema palackyanum D2a</name>
    <dbReference type="NCBI Taxonomy" id="2953684"/>
    <lineage>
        <taxon>Bacteria</taxon>
        <taxon>Bacillati</taxon>
        <taxon>Cyanobacteriota</taxon>
        <taxon>Cyanophyceae</taxon>
        <taxon>Oscillatoriophycideae</taxon>
        <taxon>Oscillatoriales</taxon>
        <taxon>Laspinemataceae</taxon>
        <taxon>Laspinema</taxon>
        <taxon>Laspinema palackyanum</taxon>
    </lineage>
</organism>
<dbReference type="Gene3D" id="1.25.10.10">
    <property type="entry name" value="Leucine-rich Repeat Variant"/>
    <property type="match status" value="1"/>
</dbReference>
<keyword evidence="4" id="KW-1133">Transmembrane helix</keyword>
<evidence type="ECO:0000256" key="3">
    <source>
        <dbReference type="SAM" id="MobiDB-lite"/>
    </source>
</evidence>
<keyword evidence="4" id="KW-0472">Membrane</keyword>
<comment type="caution">
    <text evidence="5">The sequence shown here is derived from an EMBL/GenBank/DDBJ whole genome shotgun (WGS) entry which is preliminary data.</text>
</comment>
<dbReference type="EMBL" id="JAMXFF010000014">
    <property type="protein sequence ID" value="MCT7966821.1"/>
    <property type="molecule type" value="Genomic_DNA"/>
</dbReference>
<protein>
    <submittedName>
        <fullName evidence="5">HEAT repeat domain-containing protein</fullName>
    </submittedName>
</protein>
<reference evidence="5 6" key="1">
    <citation type="journal article" date="2022" name="Front. Microbiol.">
        <title>High genomic differentiation and limited gene flow indicate recent cryptic speciation within the genus Laspinema (cyanobacteria).</title>
        <authorList>
            <person name="Stanojkovic A."/>
            <person name="Skoupy S."/>
            <person name="Skaloud P."/>
            <person name="Dvorak P."/>
        </authorList>
    </citation>
    <scope>NUCLEOTIDE SEQUENCE [LARGE SCALE GENOMIC DNA]</scope>
    <source>
        <strain evidence="5 6">D2a</strain>
    </source>
</reference>
<dbReference type="PANTHER" id="PTHR12697">
    <property type="entry name" value="PBS LYASE HEAT-LIKE PROTEIN"/>
    <property type="match status" value="1"/>
</dbReference>
<name>A0ABT2MPZ2_9CYAN</name>
<feature type="compositionally biased region" description="Acidic residues" evidence="3">
    <location>
        <begin position="146"/>
        <end position="156"/>
    </location>
</feature>
<sequence length="400" mass="43844">MIAYHPVLLLITTLTGLGNFPSAEGGSLIHQIPTPVTSQTLSLGQIPRTPVPGDLPSLGDRAPTPTTPDPSGSLSPHPESPIRATQEPLELAQNQPEPATQPERTPKKRFSRKDLFWLLLLSFGTLAFAGIFAGGFYLLTHSGEQVDDEEGEEIPESPEGFKDPPDQFSESEMGPQPELESPVLEKREPVDQAPVPPHHGNGYNERAIEPSPKLPPSAAIPHPPPPPPPEEGLARSEPPQLAKIDAIETLIEDLQSRVPTQRRKAIWELGQKGDSRAMQPLVTLLMDSDSRQRSLILASLAEIGNRTLQPMNRALVLSLQDSNPEVRKNAIRDLTRIYDLVSQTSQLLRHASEDSDPEVREAAQWALSQLSRLRPGANSESRSSLQNWSPPTETYPEDIP</sequence>
<dbReference type="PANTHER" id="PTHR12697:SF5">
    <property type="entry name" value="DEOXYHYPUSINE HYDROXYLASE"/>
    <property type="match status" value="1"/>
</dbReference>
<dbReference type="RefSeq" id="WP_368006448.1">
    <property type="nucleotide sequence ID" value="NZ_JAMXFF010000014.1"/>
</dbReference>
<keyword evidence="4" id="KW-0812">Transmembrane</keyword>
<dbReference type="InterPro" id="IPR016024">
    <property type="entry name" value="ARM-type_fold"/>
</dbReference>
<dbReference type="Proteomes" id="UP001525890">
    <property type="component" value="Unassembled WGS sequence"/>
</dbReference>
<evidence type="ECO:0000256" key="1">
    <source>
        <dbReference type="ARBA" id="ARBA00022549"/>
    </source>
</evidence>
<feature type="transmembrane region" description="Helical" evidence="4">
    <location>
        <begin position="115"/>
        <end position="139"/>
    </location>
</feature>
<feature type="region of interest" description="Disordered" evidence="3">
    <location>
        <begin position="371"/>
        <end position="400"/>
    </location>
</feature>
<proteinExistence type="predicted"/>
<feature type="region of interest" description="Disordered" evidence="3">
    <location>
        <begin position="146"/>
        <end position="237"/>
    </location>
</feature>
<feature type="compositionally biased region" description="Polar residues" evidence="3">
    <location>
        <begin position="378"/>
        <end position="392"/>
    </location>
</feature>
<keyword evidence="2" id="KW-0605">Phycobilisome</keyword>
<keyword evidence="6" id="KW-1185">Reference proteome</keyword>
<gene>
    <name evidence="5" type="ORF">NG799_10795</name>
</gene>
<evidence type="ECO:0000313" key="6">
    <source>
        <dbReference type="Proteomes" id="UP001525890"/>
    </source>
</evidence>
<dbReference type="InterPro" id="IPR011989">
    <property type="entry name" value="ARM-like"/>
</dbReference>
<dbReference type="SUPFAM" id="SSF48371">
    <property type="entry name" value="ARM repeat"/>
    <property type="match status" value="1"/>
</dbReference>
<evidence type="ECO:0000313" key="5">
    <source>
        <dbReference type="EMBL" id="MCT7966821.1"/>
    </source>
</evidence>
<keyword evidence="1" id="KW-0042">Antenna complex</keyword>
<feature type="region of interest" description="Disordered" evidence="3">
    <location>
        <begin position="39"/>
        <end position="82"/>
    </location>
</feature>
<accession>A0ABT2MPZ2</accession>
<evidence type="ECO:0000256" key="2">
    <source>
        <dbReference type="ARBA" id="ARBA00022738"/>
    </source>
</evidence>